<proteinExistence type="predicted"/>
<gene>
    <name evidence="1" type="ORF">NM688_g7341</name>
</gene>
<protein>
    <submittedName>
        <fullName evidence="1">Uncharacterized protein</fullName>
    </submittedName>
</protein>
<keyword evidence="2" id="KW-1185">Reference proteome</keyword>
<organism evidence="1 2">
    <name type="scientific">Phlebia brevispora</name>
    <dbReference type="NCBI Taxonomy" id="194682"/>
    <lineage>
        <taxon>Eukaryota</taxon>
        <taxon>Fungi</taxon>
        <taxon>Dikarya</taxon>
        <taxon>Basidiomycota</taxon>
        <taxon>Agaricomycotina</taxon>
        <taxon>Agaricomycetes</taxon>
        <taxon>Polyporales</taxon>
        <taxon>Meruliaceae</taxon>
        <taxon>Phlebia</taxon>
    </lineage>
</organism>
<dbReference type="Proteomes" id="UP001148662">
    <property type="component" value="Unassembled WGS sequence"/>
</dbReference>
<evidence type="ECO:0000313" key="2">
    <source>
        <dbReference type="Proteomes" id="UP001148662"/>
    </source>
</evidence>
<reference evidence="1" key="1">
    <citation type="submission" date="2022-07" db="EMBL/GenBank/DDBJ databases">
        <title>Genome Sequence of Phlebia brevispora.</title>
        <authorList>
            <person name="Buettner E."/>
        </authorList>
    </citation>
    <scope>NUCLEOTIDE SEQUENCE</scope>
    <source>
        <strain evidence="1">MPL23</strain>
    </source>
</reference>
<comment type="caution">
    <text evidence="1">The sequence shown here is derived from an EMBL/GenBank/DDBJ whole genome shotgun (WGS) entry which is preliminary data.</text>
</comment>
<evidence type="ECO:0000313" key="1">
    <source>
        <dbReference type="EMBL" id="KAJ3533027.1"/>
    </source>
</evidence>
<name>A0ACC1S6D5_9APHY</name>
<dbReference type="EMBL" id="JANHOG010001693">
    <property type="protein sequence ID" value="KAJ3533027.1"/>
    <property type="molecule type" value="Genomic_DNA"/>
</dbReference>
<accession>A0ACC1S6D5</accession>
<sequence>MKSSRQSLPRDVAIPDRYTSFFSFPLVKGGYSGVAVYSKSSTAVPLKAEEGLSGKLQPKPPLTLEERVSSSYPDVDDIDPFPDEEGNTPSTFDALDAEGRGLVVDFGLFVLINVYCPNETSDARLSFKMNYHLLLQERVRKLVEEEHREVIVLGDINICATPLDHCDGHLPSNASTFFDHPARAWFHKWLAPNGPMVDVVRSFWPERKGLFTCKCFLVPLAWVSFIKVLLGWNTKISARETNYGTRVDYILVTRGLLKWIKHGDIQASLKGSDHCPIYIDLYDELRSESGEVIRLRDALKQSGGPQPPPRIATANWEEFSGKQTLLSSFFGRTTEANEKGRTIDGTVKKNPLFKARISPPVRTTGEESVGPVDKRKSPPPAARPSIRPSASSSSSKKRSHPQLSSSTDTGSTSKKRKKSERGQATLGAFFAKPKARTEPKFSSEVIEEDDNADPDPDPDPVSGSSAAPSSPSEDVLDQLNADYRLALELSASQESASESLSSQSTAESSSKKVAWSNLFTPAPPPKCTAHGEPAKKFTVNKPGPNKGRSFYVCSR</sequence>